<reference evidence="3" key="1">
    <citation type="submission" date="2023-03" db="EMBL/GenBank/DDBJ databases">
        <title>Massive genome expansion in bonnet fungi (Mycena s.s.) driven by repeated elements and novel gene families across ecological guilds.</title>
        <authorList>
            <consortium name="Lawrence Berkeley National Laboratory"/>
            <person name="Harder C.B."/>
            <person name="Miyauchi S."/>
            <person name="Viragh M."/>
            <person name="Kuo A."/>
            <person name="Thoen E."/>
            <person name="Andreopoulos B."/>
            <person name="Lu D."/>
            <person name="Skrede I."/>
            <person name="Drula E."/>
            <person name="Henrissat B."/>
            <person name="Morin E."/>
            <person name="Kohler A."/>
            <person name="Barry K."/>
            <person name="LaButti K."/>
            <person name="Morin E."/>
            <person name="Salamov A."/>
            <person name="Lipzen A."/>
            <person name="Mereny Z."/>
            <person name="Hegedus B."/>
            <person name="Baldrian P."/>
            <person name="Stursova M."/>
            <person name="Weitz H."/>
            <person name="Taylor A."/>
            <person name="Grigoriev I.V."/>
            <person name="Nagy L.G."/>
            <person name="Martin F."/>
            <person name="Kauserud H."/>
        </authorList>
    </citation>
    <scope>NUCLEOTIDE SEQUENCE</scope>
    <source>
        <strain evidence="3">CBHHK200</strain>
    </source>
</reference>
<dbReference type="InterPro" id="IPR006671">
    <property type="entry name" value="Cyclin_N"/>
</dbReference>
<dbReference type="Pfam" id="PF00134">
    <property type="entry name" value="Cyclin_N"/>
    <property type="match status" value="1"/>
</dbReference>
<dbReference type="GO" id="GO:0000307">
    <property type="term" value="C:cyclin-dependent protein kinase holoenzyme complex"/>
    <property type="evidence" value="ECO:0007669"/>
    <property type="project" value="TreeGrafter"/>
</dbReference>
<sequence length="300" mass="32703">MSTPAHDSAKTALFASVRPSSLLMQLLHLPIDRPVIDYIVHCVSGTVTHALGRSEVPSSYNAPFTSFVSTVLARCAGTIATVLTSLSYISRARPNIYIPSIEWAIERVFLGALIVASKYTGDSTMRNVHWAACTGIFSTRDICRIESEFLEVLDRELGVSEADLLAQHAGLTAPQPKPPQIVRPAITHSQHASPVISGSVFVFMPELDPSGVHSPSSEISLPPRTPRSISPSRSRSRTSICAPRPRHPSFSPESPYPRRVHTEHHGGRDTDVDLDMDINSPPCPPPPRGRPRHRAFGFAS</sequence>
<dbReference type="GO" id="GO:0019901">
    <property type="term" value="F:protein kinase binding"/>
    <property type="evidence" value="ECO:0007669"/>
    <property type="project" value="InterPro"/>
</dbReference>
<keyword evidence="4" id="KW-1185">Reference proteome</keyword>
<dbReference type="Gene3D" id="1.10.472.10">
    <property type="entry name" value="Cyclin-like"/>
    <property type="match status" value="1"/>
</dbReference>
<feature type="domain" description="Cyclin N-terminal" evidence="2">
    <location>
        <begin position="76"/>
        <end position="157"/>
    </location>
</feature>
<dbReference type="PANTHER" id="PTHR15615:SF10">
    <property type="entry name" value="PHO85 CYCLIN-2-RELATED"/>
    <property type="match status" value="1"/>
</dbReference>
<dbReference type="CDD" id="cd20557">
    <property type="entry name" value="CYCLIN_ScPCL1-like"/>
    <property type="match status" value="1"/>
</dbReference>
<dbReference type="Proteomes" id="UP001218188">
    <property type="component" value="Unassembled WGS sequence"/>
</dbReference>
<evidence type="ECO:0000256" key="1">
    <source>
        <dbReference type="SAM" id="MobiDB-lite"/>
    </source>
</evidence>
<accession>A0AAD6SMS4</accession>
<dbReference type="AlphaFoldDB" id="A0AAD6SMS4"/>
<dbReference type="SUPFAM" id="SSF47954">
    <property type="entry name" value="Cyclin-like"/>
    <property type="match status" value="1"/>
</dbReference>
<comment type="caution">
    <text evidence="3">The sequence shown here is derived from an EMBL/GenBank/DDBJ whole genome shotgun (WGS) entry which is preliminary data.</text>
</comment>
<dbReference type="EMBL" id="JARJCM010000104">
    <property type="protein sequence ID" value="KAJ7029155.1"/>
    <property type="molecule type" value="Genomic_DNA"/>
</dbReference>
<dbReference type="InterPro" id="IPR013922">
    <property type="entry name" value="Cyclin_PHO80-like"/>
</dbReference>
<dbReference type="PANTHER" id="PTHR15615">
    <property type="match status" value="1"/>
</dbReference>
<name>A0AAD6SMS4_9AGAR</name>
<evidence type="ECO:0000313" key="4">
    <source>
        <dbReference type="Proteomes" id="UP001218188"/>
    </source>
</evidence>
<feature type="compositionally biased region" description="Basic residues" evidence="1">
    <location>
        <begin position="289"/>
        <end position="300"/>
    </location>
</feature>
<organism evidence="3 4">
    <name type="scientific">Mycena alexandri</name>
    <dbReference type="NCBI Taxonomy" id="1745969"/>
    <lineage>
        <taxon>Eukaryota</taxon>
        <taxon>Fungi</taxon>
        <taxon>Dikarya</taxon>
        <taxon>Basidiomycota</taxon>
        <taxon>Agaricomycotina</taxon>
        <taxon>Agaricomycetes</taxon>
        <taxon>Agaricomycetidae</taxon>
        <taxon>Agaricales</taxon>
        <taxon>Marasmiineae</taxon>
        <taxon>Mycenaceae</taxon>
        <taxon>Mycena</taxon>
    </lineage>
</organism>
<protein>
    <recommendedName>
        <fullName evidence="2">Cyclin N-terminal domain-containing protein</fullName>
    </recommendedName>
</protein>
<feature type="compositionally biased region" description="Low complexity" evidence="1">
    <location>
        <begin position="226"/>
        <end position="240"/>
    </location>
</feature>
<dbReference type="InterPro" id="IPR036915">
    <property type="entry name" value="Cyclin-like_sf"/>
</dbReference>
<evidence type="ECO:0000313" key="3">
    <source>
        <dbReference type="EMBL" id="KAJ7029155.1"/>
    </source>
</evidence>
<dbReference type="GO" id="GO:0016538">
    <property type="term" value="F:cyclin-dependent protein serine/threonine kinase regulator activity"/>
    <property type="evidence" value="ECO:0007669"/>
    <property type="project" value="TreeGrafter"/>
</dbReference>
<evidence type="ECO:0000259" key="2">
    <source>
        <dbReference type="Pfam" id="PF00134"/>
    </source>
</evidence>
<gene>
    <name evidence="3" type="ORF">C8F04DRAFT_1043596</name>
</gene>
<feature type="region of interest" description="Disordered" evidence="1">
    <location>
        <begin position="212"/>
        <end position="300"/>
    </location>
</feature>
<proteinExistence type="predicted"/>
<dbReference type="GO" id="GO:0005634">
    <property type="term" value="C:nucleus"/>
    <property type="evidence" value="ECO:0007669"/>
    <property type="project" value="TreeGrafter"/>
</dbReference>